<evidence type="ECO:0000313" key="1">
    <source>
        <dbReference type="EMBL" id="JAH69571.1"/>
    </source>
</evidence>
<name>A0A0E9UUY7_ANGAN</name>
<proteinExistence type="predicted"/>
<organism evidence="1">
    <name type="scientific">Anguilla anguilla</name>
    <name type="common">European freshwater eel</name>
    <name type="synonym">Muraena anguilla</name>
    <dbReference type="NCBI Taxonomy" id="7936"/>
    <lineage>
        <taxon>Eukaryota</taxon>
        <taxon>Metazoa</taxon>
        <taxon>Chordata</taxon>
        <taxon>Craniata</taxon>
        <taxon>Vertebrata</taxon>
        <taxon>Euteleostomi</taxon>
        <taxon>Actinopterygii</taxon>
        <taxon>Neopterygii</taxon>
        <taxon>Teleostei</taxon>
        <taxon>Anguilliformes</taxon>
        <taxon>Anguillidae</taxon>
        <taxon>Anguilla</taxon>
    </lineage>
</organism>
<accession>A0A0E9UUY7</accession>
<protein>
    <submittedName>
        <fullName evidence="1">Uncharacterized protein</fullName>
    </submittedName>
</protein>
<dbReference type="EMBL" id="GBXM01039006">
    <property type="protein sequence ID" value="JAH69571.1"/>
    <property type="molecule type" value="Transcribed_RNA"/>
</dbReference>
<reference evidence="1" key="1">
    <citation type="submission" date="2014-11" db="EMBL/GenBank/DDBJ databases">
        <authorList>
            <person name="Amaro Gonzalez C."/>
        </authorList>
    </citation>
    <scope>NUCLEOTIDE SEQUENCE</scope>
</reference>
<reference evidence="1" key="2">
    <citation type="journal article" date="2015" name="Fish Shellfish Immunol.">
        <title>Early steps in the European eel (Anguilla anguilla)-Vibrio vulnificus interaction in the gills: Role of the RtxA13 toxin.</title>
        <authorList>
            <person name="Callol A."/>
            <person name="Pajuelo D."/>
            <person name="Ebbesson L."/>
            <person name="Teles M."/>
            <person name="MacKenzie S."/>
            <person name="Amaro C."/>
        </authorList>
    </citation>
    <scope>NUCLEOTIDE SEQUENCE</scope>
</reference>
<sequence length="13" mass="1555">MHKGVFRTVVYFA</sequence>